<gene>
    <name evidence="1" type="ORF">Glove_261g77</name>
</gene>
<accession>A0A397I675</accession>
<evidence type="ECO:0000313" key="2">
    <source>
        <dbReference type="Proteomes" id="UP000266861"/>
    </source>
</evidence>
<dbReference type="Proteomes" id="UP000266861">
    <property type="component" value="Unassembled WGS sequence"/>
</dbReference>
<dbReference type="EMBL" id="PQFF01000239">
    <property type="protein sequence ID" value="RHZ71221.1"/>
    <property type="molecule type" value="Genomic_DNA"/>
</dbReference>
<keyword evidence="2" id="KW-1185">Reference proteome</keyword>
<evidence type="ECO:0000313" key="1">
    <source>
        <dbReference type="EMBL" id="RHZ71221.1"/>
    </source>
</evidence>
<protein>
    <submittedName>
        <fullName evidence="1">Uncharacterized protein</fullName>
    </submittedName>
</protein>
<organism evidence="1 2">
    <name type="scientific">Diversispora epigaea</name>
    <dbReference type="NCBI Taxonomy" id="1348612"/>
    <lineage>
        <taxon>Eukaryota</taxon>
        <taxon>Fungi</taxon>
        <taxon>Fungi incertae sedis</taxon>
        <taxon>Mucoromycota</taxon>
        <taxon>Glomeromycotina</taxon>
        <taxon>Glomeromycetes</taxon>
        <taxon>Diversisporales</taxon>
        <taxon>Diversisporaceae</taxon>
        <taxon>Diversispora</taxon>
    </lineage>
</organism>
<reference evidence="1 2" key="1">
    <citation type="submission" date="2018-08" db="EMBL/GenBank/DDBJ databases">
        <title>Genome and evolution of the arbuscular mycorrhizal fungus Diversispora epigaea (formerly Glomus versiforme) and its bacterial endosymbionts.</title>
        <authorList>
            <person name="Sun X."/>
            <person name="Fei Z."/>
            <person name="Harrison M."/>
        </authorList>
    </citation>
    <scope>NUCLEOTIDE SEQUENCE [LARGE SCALE GENOMIC DNA]</scope>
    <source>
        <strain evidence="1 2">IT104</strain>
    </source>
</reference>
<comment type="caution">
    <text evidence="1">The sequence shown here is derived from an EMBL/GenBank/DDBJ whole genome shotgun (WGS) entry which is preliminary data.</text>
</comment>
<dbReference type="AlphaFoldDB" id="A0A397I675"/>
<proteinExistence type="predicted"/>
<sequence>MATIKIWDLTPTVLRYLVPRTVTSVKCELTGGDSTIVSILFKNIILKIWAVTLKDSYTSSQRYMFLVIL</sequence>
<name>A0A397I675_9GLOM</name>